<feature type="domain" description="HTH LytTR-type" evidence="1">
    <location>
        <begin position="14"/>
        <end position="103"/>
    </location>
</feature>
<keyword evidence="3" id="KW-1185">Reference proteome</keyword>
<dbReference type="Gene3D" id="2.40.50.1020">
    <property type="entry name" value="LytTr DNA-binding domain"/>
    <property type="match status" value="1"/>
</dbReference>
<protein>
    <submittedName>
        <fullName evidence="2">LytTR family transcriptional regulator</fullName>
    </submittedName>
</protein>
<proteinExistence type="predicted"/>
<evidence type="ECO:0000259" key="1">
    <source>
        <dbReference type="PROSITE" id="PS50930"/>
    </source>
</evidence>
<dbReference type="PROSITE" id="PS50930">
    <property type="entry name" value="HTH_LYTTR"/>
    <property type="match status" value="1"/>
</dbReference>
<evidence type="ECO:0000313" key="2">
    <source>
        <dbReference type="EMBL" id="NID11216.1"/>
    </source>
</evidence>
<dbReference type="EMBL" id="WAEL01000004">
    <property type="protein sequence ID" value="NID11216.1"/>
    <property type="molecule type" value="Genomic_DNA"/>
</dbReference>
<name>A0ABX0QFL2_9BACT</name>
<organism evidence="2 3">
    <name type="scientific">Fibrivirga algicola</name>
    <dbReference type="NCBI Taxonomy" id="2950420"/>
    <lineage>
        <taxon>Bacteria</taxon>
        <taxon>Pseudomonadati</taxon>
        <taxon>Bacteroidota</taxon>
        <taxon>Cytophagia</taxon>
        <taxon>Cytophagales</taxon>
        <taxon>Spirosomataceae</taxon>
        <taxon>Fibrivirga</taxon>
    </lineage>
</organism>
<accession>A0ABX0QFL2</accession>
<dbReference type="Pfam" id="PF04397">
    <property type="entry name" value="LytTR"/>
    <property type="match status" value="1"/>
</dbReference>
<evidence type="ECO:0000313" key="3">
    <source>
        <dbReference type="Proteomes" id="UP000606008"/>
    </source>
</evidence>
<gene>
    <name evidence="2" type="ORF">F7231_13635</name>
</gene>
<dbReference type="Proteomes" id="UP000606008">
    <property type="component" value="Unassembled WGS sequence"/>
</dbReference>
<dbReference type="SMART" id="SM00850">
    <property type="entry name" value="LytTR"/>
    <property type="match status" value="1"/>
</dbReference>
<dbReference type="RefSeq" id="WP_166692277.1">
    <property type="nucleotide sequence ID" value="NZ_WAEL01000004.1"/>
</dbReference>
<comment type="caution">
    <text evidence="2">The sequence shown here is derived from an EMBL/GenBank/DDBJ whole genome shotgun (WGS) entry which is preliminary data.</text>
</comment>
<sequence length="271" mass="30402">MSVVKPAIRHPALIAYLAGANNYTWLHFRNGEKKMLAKPISYLETQLPDFIRVHKTALVNPACVEKLQQPPRQRMAGSVQLEGGIVLPVSRRRWREVALALEPYLFPEVAEVAKNKPAVNETLPGSKPKVETRPTTRSVILVTEESNTLPIKWALESRWSQYVLHTLNQSSHLPNVLSLLASDELPTLIILDARTLTLERLNTLQLLKQHDHFGHIPVVVVVPPADETIADSYRRRANSVISLSDTQPPLAPTIDRICQFWLRTAALPLPA</sequence>
<dbReference type="InterPro" id="IPR007492">
    <property type="entry name" value="LytTR_DNA-bd_dom"/>
</dbReference>
<reference evidence="2" key="1">
    <citation type="submission" date="2024-05" db="EMBL/GenBank/DDBJ databases">
        <authorList>
            <person name="Jung D.-H."/>
        </authorList>
    </citation>
    <scope>NUCLEOTIDE SEQUENCE</scope>
    <source>
        <strain evidence="2">JA-25</strain>
    </source>
</reference>